<feature type="compositionally biased region" description="Polar residues" evidence="1">
    <location>
        <begin position="47"/>
        <end position="56"/>
    </location>
</feature>
<feature type="region of interest" description="Disordered" evidence="1">
    <location>
        <begin position="191"/>
        <end position="253"/>
    </location>
</feature>
<evidence type="ECO:0000256" key="1">
    <source>
        <dbReference type="SAM" id="MobiDB-lite"/>
    </source>
</evidence>
<feature type="compositionally biased region" description="Polar residues" evidence="1">
    <location>
        <begin position="191"/>
        <end position="203"/>
    </location>
</feature>
<protein>
    <recommendedName>
        <fullName evidence="2">DUF6699 domain-containing protein</fullName>
    </recommendedName>
</protein>
<dbReference type="Proteomes" id="UP000076532">
    <property type="component" value="Unassembled WGS sequence"/>
</dbReference>
<feature type="region of interest" description="Disordered" evidence="1">
    <location>
        <begin position="1"/>
        <end position="56"/>
    </location>
</feature>
<dbReference type="InterPro" id="IPR046522">
    <property type="entry name" value="DUF6699"/>
</dbReference>
<feature type="compositionally biased region" description="Polar residues" evidence="1">
    <location>
        <begin position="224"/>
        <end position="236"/>
    </location>
</feature>
<name>A0A166FRF0_9AGAM</name>
<evidence type="ECO:0000313" key="4">
    <source>
        <dbReference type="Proteomes" id="UP000076532"/>
    </source>
</evidence>
<feature type="domain" description="DUF6699" evidence="2">
    <location>
        <begin position="299"/>
        <end position="431"/>
    </location>
</feature>
<gene>
    <name evidence="3" type="ORF">FIBSPDRAFT_35555</name>
</gene>
<evidence type="ECO:0000259" key="2">
    <source>
        <dbReference type="Pfam" id="PF20415"/>
    </source>
</evidence>
<keyword evidence="4" id="KW-1185">Reference proteome</keyword>
<feature type="compositionally biased region" description="Low complexity" evidence="1">
    <location>
        <begin position="15"/>
        <end position="35"/>
    </location>
</feature>
<organism evidence="3 4">
    <name type="scientific">Athelia psychrophila</name>
    <dbReference type="NCBI Taxonomy" id="1759441"/>
    <lineage>
        <taxon>Eukaryota</taxon>
        <taxon>Fungi</taxon>
        <taxon>Dikarya</taxon>
        <taxon>Basidiomycota</taxon>
        <taxon>Agaricomycotina</taxon>
        <taxon>Agaricomycetes</taxon>
        <taxon>Agaricomycetidae</taxon>
        <taxon>Atheliales</taxon>
        <taxon>Atheliaceae</taxon>
        <taxon>Athelia</taxon>
    </lineage>
</organism>
<dbReference type="AlphaFoldDB" id="A0A166FRF0"/>
<dbReference type="Pfam" id="PF20415">
    <property type="entry name" value="DUF6699"/>
    <property type="match status" value="1"/>
</dbReference>
<reference evidence="3 4" key="1">
    <citation type="journal article" date="2016" name="Mol. Biol. Evol.">
        <title>Comparative Genomics of Early-Diverging Mushroom-Forming Fungi Provides Insights into the Origins of Lignocellulose Decay Capabilities.</title>
        <authorList>
            <person name="Nagy L.G."/>
            <person name="Riley R."/>
            <person name="Tritt A."/>
            <person name="Adam C."/>
            <person name="Daum C."/>
            <person name="Floudas D."/>
            <person name="Sun H."/>
            <person name="Yadav J.S."/>
            <person name="Pangilinan J."/>
            <person name="Larsson K.H."/>
            <person name="Matsuura K."/>
            <person name="Barry K."/>
            <person name="Labutti K."/>
            <person name="Kuo R."/>
            <person name="Ohm R.A."/>
            <person name="Bhattacharya S.S."/>
            <person name="Shirouzu T."/>
            <person name="Yoshinaga Y."/>
            <person name="Martin F.M."/>
            <person name="Grigoriev I.V."/>
            <person name="Hibbett D.S."/>
        </authorList>
    </citation>
    <scope>NUCLEOTIDE SEQUENCE [LARGE SCALE GENOMIC DNA]</scope>
    <source>
        <strain evidence="3 4">CBS 109695</strain>
    </source>
</reference>
<proteinExistence type="predicted"/>
<dbReference type="EMBL" id="KV417586">
    <property type="protein sequence ID" value="KZP17080.1"/>
    <property type="molecule type" value="Genomic_DNA"/>
</dbReference>
<feature type="region of interest" description="Disordered" evidence="1">
    <location>
        <begin position="71"/>
        <end position="114"/>
    </location>
</feature>
<dbReference type="OrthoDB" id="3265169at2759"/>
<sequence length="444" mass="47713">MDMPPLMARPPSPNGWAGSTAAGWGGPAPAWASSSNTGWGNQDWAGPSNTAAPEWADTSNNAAAGWGVAAGGAWPAAGGEDAGERWGTGGQASVSASIPPPPGATYIGNPNHISSWANQTSQPTAENLWAGHTPAFPSAATWPAQSTPAPMTSSSTYPSTAYPPGWAPHSAPAMQASASFPPNPYGTPSWTAAMNMNQHSAPTSPLRPNDLSRSTSWGAYAHSPASTLGRTSNSGGRKNDGNGALPDRPSEWRKDYSARSGLGALLPRGMHRSSRSVGDSSYHRLHEFIRHASSEPPVTWDLRTPPAALAFRDVRREIMASDLMRFACEPPVPAMRLLHPRLPWYIDVAASNPTGVTLWDLFAAMWTALRLPIAQRDFWNEEMRGKERDKIASAWRERCGNDEGERASGVKRVDYLRRDVIFEGLVKGRNGNWEMKTRKLVMGD</sequence>
<evidence type="ECO:0000313" key="3">
    <source>
        <dbReference type="EMBL" id="KZP17080.1"/>
    </source>
</evidence>
<accession>A0A166FRF0</accession>
<dbReference type="STRING" id="436010.A0A166FRF0"/>